<gene>
    <name evidence="2" type="ORF">Acr_29g0001360</name>
</gene>
<evidence type="ECO:0000313" key="3">
    <source>
        <dbReference type="Proteomes" id="UP000585474"/>
    </source>
</evidence>
<feature type="region of interest" description="Disordered" evidence="1">
    <location>
        <begin position="45"/>
        <end position="99"/>
    </location>
</feature>
<reference evidence="2 3" key="1">
    <citation type="submission" date="2019-07" db="EMBL/GenBank/DDBJ databases">
        <title>De Novo Assembly of kiwifruit Actinidia rufa.</title>
        <authorList>
            <person name="Sugita-Konishi S."/>
            <person name="Sato K."/>
            <person name="Mori E."/>
            <person name="Abe Y."/>
            <person name="Kisaki G."/>
            <person name="Hamano K."/>
            <person name="Suezawa K."/>
            <person name="Otani M."/>
            <person name="Fukuda T."/>
            <person name="Manabe T."/>
            <person name="Gomi K."/>
            <person name="Tabuchi M."/>
            <person name="Akimitsu K."/>
            <person name="Kataoka I."/>
        </authorList>
    </citation>
    <scope>NUCLEOTIDE SEQUENCE [LARGE SCALE GENOMIC DNA]</scope>
    <source>
        <strain evidence="3">cv. Fuchu</strain>
    </source>
</reference>
<evidence type="ECO:0000256" key="1">
    <source>
        <dbReference type="SAM" id="MobiDB-lite"/>
    </source>
</evidence>
<feature type="compositionally biased region" description="Gly residues" evidence="1">
    <location>
        <begin position="48"/>
        <end position="59"/>
    </location>
</feature>
<dbReference type="Proteomes" id="UP000585474">
    <property type="component" value="Unassembled WGS sequence"/>
</dbReference>
<proteinExistence type="predicted"/>
<keyword evidence="3" id="KW-1185">Reference proteome</keyword>
<dbReference type="EMBL" id="BJWL01000029">
    <property type="protein sequence ID" value="GFZ20974.1"/>
    <property type="molecule type" value="Genomic_DNA"/>
</dbReference>
<protein>
    <submittedName>
        <fullName evidence="2">SNARE associated Golgi protein family</fullName>
    </submittedName>
</protein>
<dbReference type="AlphaFoldDB" id="A0A7J0HE31"/>
<evidence type="ECO:0000313" key="2">
    <source>
        <dbReference type="EMBL" id="GFZ20974.1"/>
    </source>
</evidence>
<name>A0A7J0HE31_9ERIC</name>
<comment type="caution">
    <text evidence="2">The sequence shown here is derived from an EMBL/GenBank/DDBJ whole genome shotgun (WGS) entry which is preliminary data.</text>
</comment>
<accession>A0A7J0HE31</accession>
<feature type="compositionally biased region" description="Basic and acidic residues" evidence="1">
    <location>
        <begin position="82"/>
        <end position="92"/>
    </location>
</feature>
<sequence length="164" mass="17555">MTFGLWAHCVWSTVFMNFGLREIGSTIPPSTGTQNGKREQVEPEVWTVGGGGGNGGDNRGVGERTRGMGQRDGGGVAEEDVGSARDLGDPGVRRVAHGDTGAVPSVRGVLRGGSVYSLRILPRRPLRLLRQAPRRFPLFLDRQVLSSLLSLSRYSTSTTTASDC</sequence>
<organism evidence="2 3">
    <name type="scientific">Actinidia rufa</name>
    <dbReference type="NCBI Taxonomy" id="165716"/>
    <lineage>
        <taxon>Eukaryota</taxon>
        <taxon>Viridiplantae</taxon>
        <taxon>Streptophyta</taxon>
        <taxon>Embryophyta</taxon>
        <taxon>Tracheophyta</taxon>
        <taxon>Spermatophyta</taxon>
        <taxon>Magnoliopsida</taxon>
        <taxon>eudicotyledons</taxon>
        <taxon>Gunneridae</taxon>
        <taxon>Pentapetalae</taxon>
        <taxon>asterids</taxon>
        <taxon>Ericales</taxon>
        <taxon>Actinidiaceae</taxon>
        <taxon>Actinidia</taxon>
    </lineage>
</organism>